<dbReference type="Pfam" id="PF16901">
    <property type="entry name" value="DAO_C"/>
    <property type="match status" value="1"/>
</dbReference>
<dbReference type="PRINTS" id="PR01001">
    <property type="entry name" value="FADG3PDH"/>
</dbReference>
<reference evidence="8 9" key="1">
    <citation type="submission" date="2023-08" db="EMBL/GenBank/DDBJ databases">
        <title>Pathogen: clinical or host-associated sample.</title>
        <authorList>
            <person name="Hergert J."/>
            <person name="Casey R."/>
            <person name="Wagner J."/>
            <person name="Young E.L."/>
            <person name="Oakeson K.F."/>
        </authorList>
    </citation>
    <scope>NUCLEOTIDE SEQUENCE [LARGE SCALE GENOMIC DNA]</scope>
    <source>
        <strain evidence="8 9">1760953</strain>
        <plasmid evidence="8 9">unnamed1</plasmid>
    </source>
</reference>
<dbReference type="SUPFAM" id="SSF54373">
    <property type="entry name" value="FAD-linked reductases, C-terminal domain"/>
    <property type="match status" value="1"/>
</dbReference>
<dbReference type="InterPro" id="IPR031656">
    <property type="entry name" value="DAO_C"/>
</dbReference>
<feature type="domain" description="FAD dependent oxidoreductase" evidence="6">
    <location>
        <begin position="20"/>
        <end position="363"/>
    </location>
</feature>
<dbReference type="InterPro" id="IPR000447">
    <property type="entry name" value="G3P_DH_FAD-dep"/>
</dbReference>
<evidence type="ECO:0000313" key="8">
    <source>
        <dbReference type="EMBL" id="WLS00507.1"/>
    </source>
</evidence>
<dbReference type="PANTHER" id="PTHR11985:SF15">
    <property type="entry name" value="GLYCEROL-3-PHOSPHATE DEHYDROGENASE, MITOCHONDRIAL"/>
    <property type="match status" value="1"/>
</dbReference>
<accession>A0AA50CSB6</accession>
<dbReference type="Gene3D" id="1.10.8.870">
    <property type="entry name" value="Alpha-glycerophosphate oxidase, cap domain"/>
    <property type="match status" value="1"/>
</dbReference>
<dbReference type="Pfam" id="PF01266">
    <property type="entry name" value="DAO"/>
    <property type="match status" value="1"/>
</dbReference>
<dbReference type="GO" id="GO:0004368">
    <property type="term" value="F:glycerol-3-phosphate dehydrogenase (quinone) activity"/>
    <property type="evidence" value="ECO:0007669"/>
    <property type="project" value="InterPro"/>
</dbReference>
<name>A0AA50CSB6_9HYPH</name>
<keyword evidence="9" id="KW-1185">Reference proteome</keyword>
<dbReference type="Proteomes" id="UP001234585">
    <property type="component" value="Plasmid unnamed1"/>
</dbReference>
<evidence type="ECO:0000256" key="1">
    <source>
        <dbReference type="ARBA" id="ARBA00001974"/>
    </source>
</evidence>
<evidence type="ECO:0000259" key="7">
    <source>
        <dbReference type="Pfam" id="PF16901"/>
    </source>
</evidence>
<protein>
    <submittedName>
        <fullName evidence="8">Glycerol-3-phosphate dehydrogenase/oxidase</fullName>
        <ecNumber evidence="8">1.-.-.-</ecNumber>
    </submittedName>
</protein>
<evidence type="ECO:0000256" key="2">
    <source>
        <dbReference type="ARBA" id="ARBA00007330"/>
    </source>
</evidence>
<dbReference type="SUPFAM" id="SSF51905">
    <property type="entry name" value="FAD/NAD(P)-binding domain"/>
    <property type="match status" value="1"/>
</dbReference>
<keyword evidence="3" id="KW-0285">Flavoprotein</keyword>
<dbReference type="RefSeq" id="WP_306040199.1">
    <property type="nucleotide sequence ID" value="NZ_CP132303.1"/>
</dbReference>
<evidence type="ECO:0000256" key="5">
    <source>
        <dbReference type="ARBA" id="ARBA00023002"/>
    </source>
</evidence>
<dbReference type="EC" id="1.-.-.-" evidence="8"/>
<dbReference type="Gene3D" id="3.50.50.60">
    <property type="entry name" value="FAD/NAD(P)-binding domain"/>
    <property type="match status" value="1"/>
</dbReference>
<keyword evidence="8" id="KW-0614">Plasmid</keyword>
<evidence type="ECO:0000259" key="6">
    <source>
        <dbReference type="Pfam" id="PF01266"/>
    </source>
</evidence>
<comment type="similarity">
    <text evidence="2">Belongs to the FAD-dependent glycerol-3-phosphate dehydrogenase family.</text>
</comment>
<dbReference type="Gene3D" id="3.30.9.10">
    <property type="entry name" value="D-Amino Acid Oxidase, subunit A, domain 2"/>
    <property type="match status" value="1"/>
</dbReference>
<geneLocation type="plasmid" evidence="8 9">
    <name>unnamed1</name>
</geneLocation>
<evidence type="ECO:0000313" key="9">
    <source>
        <dbReference type="Proteomes" id="UP001234585"/>
    </source>
</evidence>
<dbReference type="PANTHER" id="PTHR11985">
    <property type="entry name" value="GLYCEROL-3-PHOSPHATE DEHYDROGENASE"/>
    <property type="match status" value="1"/>
</dbReference>
<keyword evidence="5 8" id="KW-0560">Oxidoreductase</keyword>
<dbReference type="AlphaFoldDB" id="A0AA50CSB6"/>
<dbReference type="InterPro" id="IPR036188">
    <property type="entry name" value="FAD/NAD-bd_sf"/>
</dbReference>
<dbReference type="InterPro" id="IPR038299">
    <property type="entry name" value="DAO_C_sf"/>
</dbReference>
<dbReference type="PROSITE" id="PS00978">
    <property type="entry name" value="FAD_G3PDH_2"/>
    <property type="match status" value="1"/>
</dbReference>
<organism evidence="8 9">
    <name type="scientific">Shinella sumterensis</name>
    <dbReference type="NCBI Taxonomy" id="1967501"/>
    <lineage>
        <taxon>Bacteria</taxon>
        <taxon>Pseudomonadati</taxon>
        <taxon>Pseudomonadota</taxon>
        <taxon>Alphaproteobacteria</taxon>
        <taxon>Hyphomicrobiales</taxon>
        <taxon>Rhizobiaceae</taxon>
        <taxon>Shinella</taxon>
    </lineage>
</organism>
<sequence>MRNRTEAIAALRAATAAQPVLIVGGGINGIGLFRDLSLQGVPAVLVDKGDFASGTSAAPSRLIHGGLRYLETGEFALVRESVIERNHLVRNAHHLVKPLPVWVPAFSWFGGLFSAGLRFLKLKKTPGAKGIAVVKLGLVFFDRFGRATSAMPGHRIVSRGELRTRMPGLSQRIKAVAEYYDARLAHPERLALELIKDAERDRPASIAVPYMALVGSDGDQVILRDEVSAEEIALRPRLVINCAGPWADEANRKLGIDGQLIGGTRGSHIVLRRPDIARQLGDGMLYFETRDFRACLVYALDAGHVLLGTTDIRTSDPDTVRCSDEEIDYLFDVLEQVMPGAAARREEIVFTYAGVRPLPYSGEGTTGAISRDHFLRDFEPDGNRRFPVLALVGGKWTTYRACAEQIADTVLARLGLNRQCSTLDVPIGGSAGLDNDAQKRLTFIRRLMARHDLDEAVCTVLVERYGSQADDVACHVAADGGETVDEASLYRAGEIRWIVAEERITRLSDIVLRRTLMPFENAITRASLDAIARIAADALGWDRQRHKAEIAATVAALDERYRVELPPVPAALRSNAS</sequence>
<gene>
    <name evidence="8" type="ORF">Q9313_20830</name>
</gene>
<comment type="cofactor">
    <cofactor evidence="1">
        <name>FAD</name>
        <dbReference type="ChEBI" id="CHEBI:57692"/>
    </cofactor>
</comment>
<keyword evidence="4" id="KW-0274">FAD</keyword>
<proteinExistence type="inferred from homology"/>
<dbReference type="EMBL" id="CP132303">
    <property type="protein sequence ID" value="WLS00507.1"/>
    <property type="molecule type" value="Genomic_DNA"/>
</dbReference>
<dbReference type="GO" id="GO:0046168">
    <property type="term" value="P:glycerol-3-phosphate catabolic process"/>
    <property type="evidence" value="ECO:0007669"/>
    <property type="project" value="TreeGrafter"/>
</dbReference>
<evidence type="ECO:0000256" key="4">
    <source>
        <dbReference type="ARBA" id="ARBA00022827"/>
    </source>
</evidence>
<feature type="domain" description="Alpha-glycerophosphate oxidase C-terminal" evidence="7">
    <location>
        <begin position="420"/>
        <end position="545"/>
    </location>
</feature>
<evidence type="ECO:0000256" key="3">
    <source>
        <dbReference type="ARBA" id="ARBA00022630"/>
    </source>
</evidence>
<dbReference type="InterPro" id="IPR006076">
    <property type="entry name" value="FAD-dep_OxRdtase"/>
</dbReference>